<comment type="caution">
    <text evidence="1">The sequence shown here is derived from an EMBL/GenBank/DDBJ whole genome shotgun (WGS) entry which is preliminary data.</text>
</comment>
<keyword evidence="2" id="KW-1185">Reference proteome</keyword>
<protein>
    <submittedName>
        <fullName evidence="1">Uncharacterized protein</fullName>
    </submittedName>
</protein>
<name>A0A6G1F0D3_9ORYZ</name>
<dbReference type="Proteomes" id="UP000479710">
    <property type="component" value="Unassembled WGS sequence"/>
</dbReference>
<reference evidence="1 2" key="1">
    <citation type="submission" date="2019-11" db="EMBL/GenBank/DDBJ databases">
        <title>Whole genome sequence of Oryza granulata.</title>
        <authorList>
            <person name="Li W."/>
        </authorList>
    </citation>
    <scope>NUCLEOTIDE SEQUENCE [LARGE SCALE GENOMIC DNA]</scope>
    <source>
        <strain evidence="2">cv. Menghai</strain>
        <tissue evidence="1">Leaf</tissue>
    </source>
</reference>
<evidence type="ECO:0000313" key="2">
    <source>
        <dbReference type="Proteomes" id="UP000479710"/>
    </source>
</evidence>
<sequence length="122" mass="13229">MAYRASCLNENGLYRAGMPSSEHGLVAQQACSCWAGTSAAQPLGELLHWQPTFVMLRICESSFEDCMFAPSSFPSWPPPPLLQSMLAATMDNPPYPAIRHGSYSPLLLTRHASAREGVAGKC</sequence>
<dbReference type="AlphaFoldDB" id="A0A6G1F0D3"/>
<evidence type="ECO:0000313" key="1">
    <source>
        <dbReference type="EMBL" id="KAF0930357.1"/>
    </source>
</evidence>
<proteinExistence type="predicted"/>
<gene>
    <name evidence="1" type="ORF">E2562_032195</name>
</gene>
<accession>A0A6G1F0D3</accession>
<dbReference type="EMBL" id="SPHZ02000002">
    <property type="protein sequence ID" value="KAF0930357.1"/>
    <property type="molecule type" value="Genomic_DNA"/>
</dbReference>
<organism evidence="1 2">
    <name type="scientific">Oryza meyeriana var. granulata</name>
    <dbReference type="NCBI Taxonomy" id="110450"/>
    <lineage>
        <taxon>Eukaryota</taxon>
        <taxon>Viridiplantae</taxon>
        <taxon>Streptophyta</taxon>
        <taxon>Embryophyta</taxon>
        <taxon>Tracheophyta</taxon>
        <taxon>Spermatophyta</taxon>
        <taxon>Magnoliopsida</taxon>
        <taxon>Liliopsida</taxon>
        <taxon>Poales</taxon>
        <taxon>Poaceae</taxon>
        <taxon>BOP clade</taxon>
        <taxon>Oryzoideae</taxon>
        <taxon>Oryzeae</taxon>
        <taxon>Oryzinae</taxon>
        <taxon>Oryza</taxon>
        <taxon>Oryza meyeriana</taxon>
    </lineage>
</organism>